<sequence length="471" mass="53030">MTSNKQLTAFFYAPLGQGLFRCNICGSERKQVAQSGYSNLLAHLAGKHEGYEAQYAAFQNNSARPLQAFGFVSEESSHLFQWIQWIVMRNMPIHEVEDALTRAMSRLRPTTVKAVKKCMEGIAIKVGQELEKELGTLFGLMFDGWSHAGTADVHINLFENILDVYNKNTAMVGFLVGDNCSTNQSIATKMGIPLVGCASHMYNLAVKKYLEPHETLLSEVNDLMVDLRQEKNRAELKKYTELLTVKRNVTRWSSTFTMVQRYIRIRLDIKKVEAVEDLIPTGAKHRKLVALFEHLKKFESVRKRLQCERTDMAEVRVMFDALVKEYPFMADHLKSTSKIVHTPAFETGVVKVIAGSVLSSAEEASLKRFEVTPATGKNRKEREEDYASLLVRSGGKKRIHSASTASYAPLVRLVPPTSNTVERLFSQCKLVLTPQRRAMLPANFEQLTFLRVNRSMWNVGTVASVAAGESL</sequence>
<reference evidence="1 2" key="1">
    <citation type="submission" date="2018-08" db="EMBL/GenBank/DDBJ databases">
        <title>Genomic investigation of the strawberry pathogen Phytophthora fragariae indicates pathogenicity is determined by transcriptional variation in three key races.</title>
        <authorList>
            <person name="Adams T.M."/>
            <person name="Armitage A.D."/>
            <person name="Sobczyk M.K."/>
            <person name="Bates H.J."/>
            <person name="Dunwell J.M."/>
            <person name="Nellist C.F."/>
            <person name="Harrison R.J."/>
        </authorList>
    </citation>
    <scope>NUCLEOTIDE SEQUENCE [LARGE SCALE GENOMIC DNA]</scope>
    <source>
        <strain evidence="1 2">SCRP333</strain>
    </source>
</reference>
<proteinExistence type="predicted"/>
<dbReference type="InterPro" id="IPR012337">
    <property type="entry name" value="RNaseH-like_sf"/>
</dbReference>
<comment type="caution">
    <text evidence="1">The sequence shown here is derived from an EMBL/GenBank/DDBJ whole genome shotgun (WGS) entry which is preliminary data.</text>
</comment>
<organism evidence="1 2">
    <name type="scientific">Phytophthora rubi</name>
    <dbReference type="NCBI Taxonomy" id="129364"/>
    <lineage>
        <taxon>Eukaryota</taxon>
        <taxon>Sar</taxon>
        <taxon>Stramenopiles</taxon>
        <taxon>Oomycota</taxon>
        <taxon>Peronosporomycetes</taxon>
        <taxon>Peronosporales</taxon>
        <taxon>Peronosporaceae</taxon>
        <taxon>Phytophthora</taxon>
    </lineage>
</organism>
<gene>
    <name evidence="1" type="ORF">PR003_g27377</name>
</gene>
<dbReference type="PANTHER" id="PTHR40866">
    <property type="entry name" value="BED-TYPE DOMAIN-CONTAINING PROTEIN"/>
    <property type="match status" value="1"/>
</dbReference>
<dbReference type="AlphaFoldDB" id="A0A6A4C2A3"/>
<accession>A0A6A4C2A3</accession>
<keyword evidence="2" id="KW-1185">Reference proteome</keyword>
<dbReference type="EMBL" id="QXFT01003798">
    <property type="protein sequence ID" value="KAE9282563.1"/>
    <property type="molecule type" value="Genomic_DNA"/>
</dbReference>
<evidence type="ECO:0000313" key="1">
    <source>
        <dbReference type="EMBL" id="KAE9282563.1"/>
    </source>
</evidence>
<dbReference type="Proteomes" id="UP000434957">
    <property type="component" value="Unassembled WGS sequence"/>
</dbReference>
<evidence type="ECO:0008006" key="3">
    <source>
        <dbReference type="Google" id="ProtNLM"/>
    </source>
</evidence>
<dbReference type="SUPFAM" id="SSF53098">
    <property type="entry name" value="Ribonuclease H-like"/>
    <property type="match status" value="2"/>
</dbReference>
<evidence type="ECO:0000313" key="2">
    <source>
        <dbReference type="Proteomes" id="UP000434957"/>
    </source>
</evidence>
<name>A0A6A4C2A3_9STRA</name>
<protein>
    <recommendedName>
        <fullName evidence="3">BED-type domain-containing protein</fullName>
    </recommendedName>
</protein>
<dbReference type="PANTHER" id="PTHR40866:SF1">
    <property type="entry name" value="BED-TYPE DOMAIN-CONTAINING PROTEIN"/>
    <property type="match status" value="1"/>
</dbReference>